<evidence type="ECO:0000256" key="3">
    <source>
        <dbReference type="ARBA" id="ARBA00022525"/>
    </source>
</evidence>
<evidence type="ECO:0000256" key="7">
    <source>
        <dbReference type="ARBA" id="ARBA00039843"/>
    </source>
</evidence>
<proteinExistence type="inferred from homology"/>
<sequence>MSTMTRAQHTFSPDLDTLTNRFYIGIQTPAAVSLPAGRRGSEPATSCSAAAEDGEIRIPFEGADSPTLSSIQVYNLQLSLWGLVCSSRMRRLLVQLLCITKILLCAADSLSLSEDNLKKLSEAGEQYVNEKIKESLLRMKQVKEKMEKEEEKHRHLMEALRHSGDKKKGAMQLARETEQKLEEAERQCRDLTKSFFGECRPCLENSCKAFFTSTCRRGYASFTFKVEDFFRKMASQFEATEQENSDKTSSAENKIKEDKTETELLQAEASFTQLLSNTSDLYNHSVPLVKRMRHVLGPSLLEALTSELQPSSLSAPQDGSGDGFFKSLGLDHIFYSAFAFGKDVLGDVSSTVEDIFGEIQEADEYFHQSNRESLSAFGQHPDGYLCRALRRQASECWQLQNLCETCRNYLIKECPRLQQLHSEMEEMHTLLNASCLQYDNRLQLVHKHTADTQRWFRDTYGGLNWLANVSSAQNNIFRVIRVCLSLDRSVNSGKISHL</sequence>
<keyword evidence="12" id="KW-1185">Reference proteome</keyword>
<feature type="region of interest" description="Disordered" evidence="9">
    <location>
        <begin position="238"/>
        <end position="258"/>
    </location>
</feature>
<evidence type="ECO:0000313" key="11">
    <source>
        <dbReference type="EMBL" id="MEQ2247840.1"/>
    </source>
</evidence>
<dbReference type="SMART" id="SM00030">
    <property type="entry name" value="CLb"/>
    <property type="match status" value="1"/>
</dbReference>
<evidence type="ECO:0000313" key="12">
    <source>
        <dbReference type="Proteomes" id="UP001482620"/>
    </source>
</evidence>
<comment type="subcellular location">
    <subcellularLocation>
        <location evidence="1">Secreted</location>
    </subcellularLocation>
</comment>
<name>A0ABV0URY9_9TELE</name>
<keyword evidence="4 8" id="KW-0175">Coiled coil</keyword>
<organism evidence="11 12">
    <name type="scientific">Ilyodon furcidens</name>
    <name type="common">goldbreast splitfin</name>
    <dbReference type="NCBI Taxonomy" id="33524"/>
    <lineage>
        <taxon>Eukaryota</taxon>
        <taxon>Metazoa</taxon>
        <taxon>Chordata</taxon>
        <taxon>Craniata</taxon>
        <taxon>Vertebrata</taxon>
        <taxon>Euteleostomi</taxon>
        <taxon>Actinopterygii</taxon>
        <taxon>Neopterygii</taxon>
        <taxon>Teleostei</taxon>
        <taxon>Neoteleostei</taxon>
        <taxon>Acanthomorphata</taxon>
        <taxon>Ovalentaria</taxon>
        <taxon>Atherinomorphae</taxon>
        <taxon>Cyprinodontiformes</taxon>
        <taxon>Goodeidae</taxon>
        <taxon>Ilyodon</taxon>
    </lineage>
</organism>
<keyword evidence="6" id="KW-0325">Glycoprotein</keyword>
<dbReference type="Proteomes" id="UP001482620">
    <property type="component" value="Unassembled WGS sequence"/>
</dbReference>
<evidence type="ECO:0000256" key="9">
    <source>
        <dbReference type="SAM" id="MobiDB-lite"/>
    </source>
</evidence>
<dbReference type="EMBL" id="JAHRIQ010082161">
    <property type="protein sequence ID" value="MEQ2247840.1"/>
    <property type="molecule type" value="Genomic_DNA"/>
</dbReference>
<evidence type="ECO:0000256" key="8">
    <source>
        <dbReference type="SAM" id="Coils"/>
    </source>
</evidence>
<dbReference type="PANTHER" id="PTHR10970:SF2">
    <property type="entry name" value="CLUSTERIN-LIKE PROTEIN 1"/>
    <property type="match status" value="1"/>
</dbReference>
<evidence type="ECO:0000256" key="4">
    <source>
        <dbReference type="ARBA" id="ARBA00023054"/>
    </source>
</evidence>
<evidence type="ECO:0000259" key="10">
    <source>
        <dbReference type="SMART" id="SM00030"/>
    </source>
</evidence>
<dbReference type="InterPro" id="IPR000753">
    <property type="entry name" value="Clusterin-like"/>
</dbReference>
<keyword evidence="3" id="KW-0964">Secreted</keyword>
<comment type="similarity">
    <text evidence="2">Belongs to the clusterin family.</text>
</comment>
<feature type="domain" description="Clusterin N-terminal" evidence="10">
    <location>
        <begin position="109"/>
        <end position="316"/>
    </location>
</feature>
<reference evidence="11 12" key="1">
    <citation type="submission" date="2021-06" db="EMBL/GenBank/DDBJ databases">
        <authorList>
            <person name="Palmer J.M."/>
        </authorList>
    </citation>
    <scope>NUCLEOTIDE SEQUENCE [LARGE SCALE GENOMIC DNA]</scope>
    <source>
        <strain evidence="12">if_2019</strain>
        <tissue evidence="11">Muscle</tissue>
    </source>
</reference>
<evidence type="ECO:0000256" key="1">
    <source>
        <dbReference type="ARBA" id="ARBA00004613"/>
    </source>
</evidence>
<protein>
    <recommendedName>
        <fullName evidence="7">Clusterin-like protein 1</fullName>
    </recommendedName>
</protein>
<dbReference type="Pfam" id="PF01093">
    <property type="entry name" value="Clusterin"/>
    <property type="match status" value="1"/>
</dbReference>
<feature type="coiled-coil region" evidence="8">
    <location>
        <begin position="129"/>
        <end position="194"/>
    </location>
</feature>
<comment type="caution">
    <text evidence="11">The sequence shown here is derived from an EMBL/GenBank/DDBJ whole genome shotgun (WGS) entry which is preliminary data.</text>
</comment>
<evidence type="ECO:0000256" key="2">
    <source>
        <dbReference type="ARBA" id="ARBA00010069"/>
    </source>
</evidence>
<keyword evidence="5" id="KW-1015">Disulfide bond</keyword>
<dbReference type="PANTHER" id="PTHR10970">
    <property type="entry name" value="CLUSTERIN"/>
    <property type="match status" value="1"/>
</dbReference>
<dbReference type="InterPro" id="IPR016014">
    <property type="entry name" value="Clusterin_N"/>
</dbReference>
<gene>
    <name evidence="11" type="ORF">ILYODFUR_013208</name>
</gene>
<evidence type="ECO:0000256" key="5">
    <source>
        <dbReference type="ARBA" id="ARBA00023157"/>
    </source>
</evidence>
<accession>A0ABV0URY9</accession>
<evidence type="ECO:0000256" key="6">
    <source>
        <dbReference type="ARBA" id="ARBA00023180"/>
    </source>
</evidence>